<proteinExistence type="predicted"/>
<dbReference type="Gene3D" id="2.40.50.140">
    <property type="entry name" value="Nucleic acid-binding proteins"/>
    <property type="match status" value="1"/>
</dbReference>
<dbReference type="SUPFAM" id="SSF50249">
    <property type="entry name" value="Nucleic acid-binding proteins"/>
    <property type="match status" value="1"/>
</dbReference>
<dbReference type="Proteomes" id="UP001567538">
    <property type="component" value="Unassembled WGS sequence"/>
</dbReference>
<accession>A0ABD1HKU3</accession>
<comment type="caution">
    <text evidence="1">The sequence shown here is derived from an EMBL/GenBank/DDBJ whole genome shotgun (WGS) entry which is preliminary data.</text>
</comment>
<dbReference type="AlphaFoldDB" id="A0ABD1HKU3"/>
<keyword evidence="2" id="KW-1185">Reference proteome</keyword>
<dbReference type="EMBL" id="JBEAFC010000005">
    <property type="protein sequence ID" value="KAL1557085.1"/>
    <property type="molecule type" value="Genomic_DNA"/>
</dbReference>
<dbReference type="InterPro" id="IPR012340">
    <property type="entry name" value="NA-bd_OB-fold"/>
</dbReference>
<evidence type="ECO:0000313" key="2">
    <source>
        <dbReference type="Proteomes" id="UP001567538"/>
    </source>
</evidence>
<name>A0ABD1HKU3_SALDI</name>
<protein>
    <recommendedName>
        <fullName evidence="3">Replication factor A C-terminal domain-containing protein</fullName>
    </recommendedName>
</protein>
<reference evidence="1 2" key="1">
    <citation type="submission" date="2024-06" db="EMBL/GenBank/DDBJ databases">
        <title>A chromosome level genome sequence of Diviner's sage (Salvia divinorum).</title>
        <authorList>
            <person name="Ford S.A."/>
            <person name="Ro D.-K."/>
            <person name="Ness R.W."/>
            <person name="Phillips M.A."/>
        </authorList>
    </citation>
    <scope>NUCLEOTIDE SEQUENCE [LARGE SCALE GENOMIC DNA]</scope>
    <source>
        <strain evidence="1">SAF-2024a</strain>
        <tissue evidence="1">Leaf</tissue>
    </source>
</reference>
<evidence type="ECO:0000313" key="1">
    <source>
        <dbReference type="EMBL" id="KAL1557085.1"/>
    </source>
</evidence>
<gene>
    <name evidence="1" type="ORF">AAHA92_12617</name>
</gene>
<organism evidence="1 2">
    <name type="scientific">Salvia divinorum</name>
    <name type="common">Maria pastora</name>
    <name type="synonym">Diviner's sage</name>
    <dbReference type="NCBI Taxonomy" id="28513"/>
    <lineage>
        <taxon>Eukaryota</taxon>
        <taxon>Viridiplantae</taxon>
        <taxon>Streptophyta</taxon>
        <taxon>Embryophyta</taxon>
        <taxon>Tracheophyta</taxon>
        <taxon>Spermatophyta</taxon>
        <taxon>Magnoliopsida</taxon>
        <taxon>eudicotyledons</taxon>
        <taxon>Gunneridae</taxon>
        <taxon>Pentapetalae</taxon>
        <taxon>asterids</taxon>
        <taxon>lamiids</taxon>
        <taxon>Lamiales</taxon>
        <taxon>Lamiaceae</taxon>
        <taxon>Nepetoideae</taxon>
        <taxon>Mentheae</taxon>
        <taxon>Salviinae</taxon>
        <taxon>Salvia</taxon>
        <taxon>Salvia subgen. Calosphace</taxon>
    </lineage>
</organism>
<sequence>MRTTTGYFVHVGRIPNLFRGDVRISTNYNTSKVYINIGTMEFKDFEKRISHDRSFLGQTCIVKNSGKNSNNEFDDIIVKSIDDLFCLENGFFWIFGNIESVECHYGECYYYMACKRCVKKVVKIDNIYNCDRCKKNDDWVMPRFRFVVHVVDGRRVAEVIASENKVQLRNDIEFRINHPITVNKVCNVTEVVNKFVPLNLEVQDSKVVVGLKELCFGSDLTDIEDFTFVTAISSTLTKDFEAAFILECSAKKCLDEDFSSCDEGVLKKNKSNISVEDFGNSQDGGFAVDLKI</sequence>
<evidence type="ECO:0008006" key="3">
    <source>
        <dbReference type="Google" id="ProtNLM"/>
    </source>
</evidence>